<dbReference type="Proteomes" id="UP001219525">
    <property type="component" value="Unassembled WGS sequence"/>
</dbReference>
<proteinExistence type="predicted"/>
<dbReference type="AlphaFoldDB" id="A0AAD6VA71"/>
<name>A0AAD6VA71_9AGAR</name>
<gene>
    <name evidence="1" type="ORF">GGX14DRAFT_396741</name>
</gene>
<comment type="caution">
    <text evidence="1">The sequence shown here is derived from an EMBL/GenBank/DDBJ whole genome shotgun (WGS) entry which is preliminary data.</text>
</comment>
<reference evidence="1" key="1">
    <citation type="submission" date="2023-03" db="EMBL/GenBank/DDBJ databases">
        <title>Massive genome expansion in bonnet fungi (Mycena s.s.) driven by repeated elements and novel gene families across ecological guilds.</title>
        <authorList>
            <consortium name="Lawrence Berkeley National Laboratory"/>
            <person name="Harder C.B."/>
            <person name="Miyauchi S."/>
            <person name="Viragh M."/>
            <person name="Kuo A."/>
            <person name="Thoen E."/>
            <person name="Andreopoulos B."/>
            <person name="Lu D."/>
            <person name="Skrede I."/>
            <person name="Drula E."/>
            <person name="Henrissat B."/>
            <person name="Morin E."/>
            <person name="Kohler A."/>
            <person name="Barry K."/>
            <person name="LaButti K."/>
            <person name="Morin E."/>
            <person name="Salamov A."/>
            <person name="Lipzen A."/>
            <person name="Mereny Z."/>
            <person name="Hegedus B."/>
            <person name="Baldrian P."/>
            <person name="Stursova M."/>
            <person name="Weitz H."/>
            <person name="Taylor A."/>
            <person name="Grigoriev I.V."/>
            <person name="Nagy L.G."/>
            <person name="Martin F."/>
            <person name="Kauserud H."/>
        </authorList>
    </citation>
    <scope>NUCLEOTIDE SEQUENCE</scope>
    <source>
        <strain evidence="1">9144</strain>
    </source>
</reference>
<keyword evidence="2" id="KW-1185">Reference proteome</keyword>
<dbReference type="EMBL" id="JARJCW010000038">
    <property type="protein sequence ID" value="KAJ7206812.1"/>
    <property type="molecule type" value="Genomic_DNA"/>
</dbReference>
<protein>
    <submittedName>
        <fullName evidence="1">Uncharacterized protein</fullName>
    </submittedName>
</protein>
<evidence type="ECO:0000313" key="2">
    <source>
        <dbReference type="Proteomes" id="UP001219525"/>
    </source>
</evidence>
<organism evidence="1 2">
    <name type="scientific">Mycena pura</name>
    <dbReference type="NCBI Taxonomy" id="153505"/>
    <lineage>
        <taxon>Eukaryota</taxon>
        <taxon>Fungi</taxon>
        <taxon>Dikarya</taxon>
        <taxon>Basidiomycota</taxon>
        <taxon>Agaricomycotina</taxon>
        <taxon>Agaricomycetes</taxon>
        <taxon>Agaricomycetidae</taxon>
        <taxon>Agaricales</taxon>
        <taxon>Marasmiineae</taxon>
        <taxon>Mycenaceae</taxon>
        <taxon>Mycena</taxon>
    </lineage>
</organism>
<accession>A0AAD6VA71</accession>
<evidence type="ECO:0000313" key="1">
    <source>
        <dbReference type="EMBL" id="KAJ7206812.1"/>
    </source>
</evidence>
<sequence>MSQVTVIQCNLSDMDRLNLAIEDFTRNLGPATLSFCSSVNHEPQPGSTALYDSRRWKYGRRDGEECVFLAYELAVAMDRAFVAVAVAEFNYEVAKAQGEPRSLRVQLLLARCTAVQEATKAVRAFSTALELFEEASVW</sequence>